<keyword evidence="2" id="KW-0238">DNA-binding</keyword>
<dbReference type="GO" id="GO:0003700">
    <property type="term" value="F:DNA-binding transcription factor activity"/>
    <property type="evidence" value="ECO:0007669"/>
    <property type="project" value="InterPro"/>
</dbReference>
<keyword evidence="1" id="KW-0805">Transcription regulation</keyword>
<dbReference type="PANTHER" id="PTHR46796">
    <property type="entry name" value="HTH-TYPE TRANSCRIPTIONAL ACTIVATOR RHAS-RELATED"/>
    <property type="match status" value="1"/>
</dbReference>
<organism evidence="5 6">
    <name type="scientific">Reticulibacter mediterranei</name>
    <dbReference type="NCBI Taxonomy" id="2778369"/>
    <lineage>
        <taxon>Bacteria</taxon>
        <taxon>Bacillati</taxon>
        <taxon>Chloroflexota</taxon>
        <taxon>Ktedonobacteria</taxon>
        <taxon>Ktedonobacterales</taxon>
        <taxon>Reticulibacteraceae</taxon>
        <taxon>Reticulibacter</taxon>
    </lineage>
</organism>
<keyword evidence="3" id="KW-0804">Transcription</keyword>
<dbReference type="InterPro" id="IPR009057">
    <property type="entry name" value="Homeodomain-like_sf"/>
</dbReference>
<dbReference type="PROSITE" id="PS00041">
    <property type="entry name" value="HTH_ARAC_FAMILY_1"/>
    <property type="match status" value="1"/>
</dbReference>
<dbReference type="Pfam" id="PF12833">
    <property type="entry name" value="HTH_18"/>
    <property type="match status" value="1"/>
</dbReference>
<evidence type="ECO:0000256" key="3">
    <source>
        <dbReference type="ARBA" id="ARBA00023163"/>
    </source>
</evidence>
<dbReference type="InterPro" id="IPR050204">
    <property type="entry name" value="AraC_XylS_family_regulators"/>
</dbReference>
<reference evidence="5" key="1">
    <citation type="submission" date="2020-10" db="EMBL/GenBank/DDBJ databases">
        <title>Taxonomic study of unclassified bacteria belonging to the class Ktedonobacteria.</title>
        <authorList>
            <person name="Yabe S."/>
            <person name="Wang C.M."/>
            <person name="Zheng Y."/>
            <person name="Sakai Y."/>
            <person name="Cavaletti L."/>
            <person name="Monciardini P."/>
            <person name="Donadio S."/>
        </authorList>
    </citation>
    <scope>NUCLEOTIDE SEQUENCE</scope>
    <source>
        <strain evidence="5">ID150040</strain>
    </source>
</reference>
<evidence type="ECO:0000256" key="2">
    <source>
        <dbReference type="ARBA" id="ARBA00023125"/>
    </source>
</evidence>
<evidence type="ECO:0000256" key="1">
    <source>
        <dbReference type="ARBA" id="ARBA00023015"/>
    </source>
</evidence>
<dbReference type="InterPro" id="IPR018060">
    <property type="entry name" value="HTH_AraC"/>
</dbReference>
<dbReference type="SUPFAM" id="SSF46689">
    <property type="entry name" value="Homeodomain-like"/>
    <property type="match status" value="2"/>
</dbReference>
<evidence type="ECO:0000259" key="4">
    <source>
        <dbReference type="PROSITE" id="PS01124"/>
    </source>
</evidence>
<gene>
    <name evidence="5" type="ORF">KSF_006250</name>
</gene>
<feature type="domain" description="HTH araC/xylS-type" evidence="4">
    <location>
        <begin position="199"/>
        <end position="296"/>
    </location>
</feature>
<keyword evidence="6" id="KW-1185">Reference proteome</keyword>
<evidence type="ECO:0000313" key="6">
    <source>
        <dbReference type="Proteomes" id="UP000597444"/>
    </source>
</evidence>
<dbReference type="PANTHER" id="PTHR46796:SF6">
    <property type="entry name" value="ARAC SUBFAMILY"/>
    <property type="match status" value="1"/>
</dbReference>
<evidence type="ECO:0000313" key="5">
    <source>
        <dbReference type="EMBL" id="GHO90577.1"/>
    </source>
</evidence>
<dbReference type="AlphaFoldDB" id="A0A8J3MY65"/>
<dbReference type="RefSeq" id="WP_220201527.1">
    <property type="nucleotide sequence ID" value="NZ_BNJK01000001.1"/>
</dbReference>
<dbReference type="GO" id="GO:0043565">
    <property type="term" value="F:sequence-specific DNA binding"/>
    <property type="evidence" value="ECO:0007669"/>
    <property type="project" value="InterPro"/>
</dbReference>
<dbReference type="EMBL" id="BNJK01000001">
    <property type="protein sequence ID" value="GHO90577.1"/>
    <property type="molecule type" value="Genomic_DNA"/>
</dbReference>
<dbReference type="Proteomes" id="UP000597444">
    <property type="component" value="Unassembled WGS sequence"/>
</dbReference>
<sequence>MTQNVQAFSPVVCHGVWLFSESPLTVPEKAQWEQIIVEEHRLQPPCACETVFLHHRIYIALKDVVMQRQIDSGSLACYRLRPGDMFFSLANMPEWRRQDDFNNHVSVYLEPTLFTQMAETFALNHAFDLLRQEQVIHDPLLLQLGLALRAEIKNSSARFSAVYVQELAHAFAAHLLRRYAGWESQDFSHDRHLSSVSMRQVTDYIYDHLSDKLSLSALSGLVGMSPYYFARQFKQTTGKSPHQYILSLRIEQAKQQILRGASLAQITERLGFADQSHLSRAFKRVTGLSPLAFREEYRKNVPN</sequence>
<proteinExistence type="predicted"/>
<dbReference type="SMART" id="SM00342">
    <property type="entry name" value="HTH_ARAC"/>
    <property type="match status" value="1"/>
</dbReference>
<accession>A0A8J3MY65</accession>
<dbReference type="PROSITE" id="PS01124">
    <property type="entry name" value="HTH_ARAC_FAMILY_2"/>
    <property type="match status" value="1"/>
</dbReference>
<protein>
    <submittedName>
        <fullName evidence="5">AraC family transcriptional regulator</fullName>
    </submittedName>
</protein>
<comment type="caution">
    <text evidence="5">The sequence shown here is derived from an EMBL/GenBank/DDBJ whole genome shotgun (WGS) entry which is preliminary data.</text>
</comment>
<dbReference type="InterPro" id="IPR018062">
    <property type="entry name" value="HTH_AraC-typ_CS"/>
</dbReference>
<name>A0A8J3MY65_9CHLR</name>
<dbReference type="Gene3D" id="1.10.10.60">
    <property type="entry name" value="Homeodomain-like"/>
    <property type="match status" value="2"/>
</dbReference>